<evidence type="ECO:0000313" key="1">
    <source>
        <dbReference type="EMBL" id="TDL18982.1"/>
    </source>
</evidence>
<dbReference type="EMBL" id="ML170201">
    <property type="protein sequence ID" value="TDL18982.1"/>
    <property type="molecule type" value="Genomic_DNA"/>
</dbReference>
<accession>A0A4Y7PVP1</accession>
<organism evidence="1 2">
    <name type="scientific">Rickenella mellea</name>
    <dbReference type="NCBI Taxonomy" id="50990"/>
    <lineage>
        <taxon>Eukaryota</taxon>
        <taxon>Fungi</taxon>
        <taxon>Dikarya</taxon>
        <taxon>Basidiomycota</taxon>
        <taxon>Agaricomycotina</taxon>
        <taxon>Agaricomycetes</taxon>
        <taxon>Hymenochaetales</taxon>
        <taxon>Rickenellaceae</taxon>
        <taxon>Rickenella</taxon>
    </lineage>
</organism>
<proteinExistence type="predicted"/>
<keyword evidence="2" id="KW-1185">Reference proteome</keyword>
<dbReference type="Proteomes" id="UP000294933">
    <property type="component" value="Unassembled WGS sequence"/>
</dbReference>
<gene>
    <name evidence="1" type="ORF">BD410DRAFT_792582</name>
</gene>
<name>A0A4Y7PVP1_9AGAM</name>
<dbReference type="AlphaFoldDB" id="A0A4Y7PVP1"/>
<protein>
    <submittedName>
        <fullName evidence="1">Uncharacterized protein</fullName>
    </submittedName>
</protein>
<sequence length="223" mass="24387">MTHSHIRSRLPTIQPPNYQSRPFVIPSSSALFSLLSLGYTVSPNVTFTFTGISESTDYPPFCNLDHRSTPLTLILTQANSISVSLAFADTRTPAFSSPLYSRIPLLSLLTIAFLQPVQNFSPPYPAHAHQLQVSPKPRTYSHIATLAETHFESTHPDHPRSNPDMGHLPIVPLIVLAPLRKASAHILLILPSLPFLIPSHLSGCIPTDANTSSSVIIHHINTA</sequence>
<reference evidence="1 2" key="1">
    <citation type="submission" date="2018-06" db="EMBL/GenBank/DDBJ databases">
        <title>A transcriptomic atlas of mushroom development highlights an independent origin of complex multicellularity.</title>
        <authorList>
            <consortium name="DOE Joint Genome Institute"/>
            <person name="Krizsan K."/>
            <person name="Almasi E."/>
            <person name="Merenyi Z."/>
            <person name="Sahu N."/>
            <person name="Viragh M."/>
            <person name="Koszo T."/>
            <person name="Mondo S."/>
            <person name="Kiss B."/>
            <person name="Balint B."/>
            <person name="Kues U."/>
            <person name="Barry K."/>
            <person name="Hegedus J.C."/>
            <person name="Henrissat B."/>
            <person name="Johnson J."/>
            <person name="Lipzen A."/>
            <person name="Ohm R."/>
            <person name="Nagy I."/>
            <person name="Pangilinan J."/>
            <person name="Yan J."/>
            <person name="Xiong Y."/>
            <person name="Grigoriev I.V."/>
            <person name="Hibbett D.S."/>
            <person name="Nagy L.G."/>
        </authorList>
    </citation>
    <scope>NUCLEOTIDE SEQUENCE [LARGE SCALE GENOMIC DNA]</scope>
    <source>
        <strain evidence="1 2">SZMC22713</strain>
    </source>
</reference>
<evidence type="ECO:0000313" key="2">
    <source>
        <dbReference type="Proteomes" id="UP000294933"/>
    </source>
</evidence>
<dbReference type="VEuPathDB" id="FungiDB:BD410DRAFT_792582"/>